<evidence type="ECO:0000259" key="6">
    <source>
        <dbReference type="PROSITE" id="PS50943"/>
    </source>
</evidence>
<keyword evidence="8" id="KW-1185">Reference proteome</keyword>
<dbReference type="PROSITE" id="PS50932">
    <property type="entry name" value="HTH_LACI_2"/>
    <property type="match status" value="1"/>
</dbReference>
<dbReference type="InterPro" id="IPR010982">
    <property type="entry name" value="Lambda_DNA-bd_dom_sf"/>
</dbReference>
<dbReference type="Gene3D" id="3.40.50.2300">
    <property type="match status" value="2"/>
</dbReference>
<sequence>MITMTEIARLTGVSQPTVSRVLNGNTSVKPEVREKVLACAREHNFQPNAMARGLVGSGTKLIGVVLTDISNSFFADLEKYMEQAARKKGYSLILFNSDYDREKEKHCLDVMRRYRVDGLVIVPVAEHDAAFREDIKALDIPAVAITRETDQMDCVYIEHAEAGAQVAEHLKSVGCEHYIFVGTTEDKKYLGFAEKMKETDLHFEQKLTLIETKNSREIQGILKAHFDTHPGKTGIFAYNDRRAVQVHGILQKLGISMPERAALVGFDNTYTCEYLYPALSSVSQPNREMAEEAVNILIKNIGQPEGRELVAHPMGARLIVRESSEISEKERTK</sequence>
<dbReference type="Gene3D" id="1.10.260.40">
    <property type="entry name" value="lambda repressor-like DNA-binding domains"/>
    <property type="match status" value="1"/>
</dbReference>
<dbReference type="InterPro" id="IPR001387">
    <property type="entry name" value="Cro/C1-type_HTH"/>
</dbReference>
<evidence type="ECO:0000313" key="7">
    <source>
        <dbReference type="EMBL" id="MEQ2472830.1"/>
    </source>
</evidence>
<dbReference type="RefSeq" id="WP_349164682.1">
    <property type="nucleotide sequence ID" value="NZ_JBBMFE010000008.1"/>
</dbReference>
<dbReference type="PROSITE" id="PS50943">
    <property type="entry name" value="HTH_CROC1"/>
    <property type="match status" value="1"/>
</dbReference>
<comment type="caution">
    <text evidence="7">The sequence shown here is derived from an EMBL/GenBank/DDBJ whole genome shotgun (WGS) entry which is preliminary data.</text>
</comment>
<dbReference type="SUPFAM" id="SSF53822">
    <property type="entry name" value="Periplasmic binding protein-like I"/>
    <property type="match status" value="1"/>
</dbReference>
<dbReference type="Pfam" id="PF00356">
    <property type="entry name" value="LacI"/>
    <property type="match status" value="1"/>
</dbReference>
<organism evidence="7 8">
    <name type="scientific">Laedolimicola intestinihominis</name>
    <dbReference type="NCBI Taxonomy" id="3133166"/>
    <lineage>
        <taxon>Bacteria</taxon>
        <taxon>Bacillati</taxon>
        <taxon>Bacillota</taxon>
        <taxon>Clostridia</taxon>
        <taxon>Lachnospirales</taxon>
        <taxon>Lachnospiraceae</taxon>
        <taxon>Laedolimicola</taxon>
    </lineage>
</organism>
<evidence type="ECO:0000256" key="3">
    <source>
        <dbReference type="ARBA" id="ARBA00023125"/>
    </source>
</evidence>
<evidence type="ECO:0000256" key="1">
    <source>
        <dbReference type="ARBA" id="ARBA00022491"/>
    </source>
</evidence>
<dbReference type="Pfam" id="PF13377">
    <property type="entry name" value="Peripla_BP_3"/>
    <property type="match status" value="1"/>
</dbReference>
<feature type="domain" description="HTH cro/C1-type" evidence="6">
    <location>
        <begin position="2"/>
        <end position="32"/>
    </location>
</feature>
<keyword evidence="4" id="KW-0804">Transcription</keyword>
<dbReference type="PANTHER" id="PTHR30146">
    <property type="entry name" value="LACI-RELATED TRANSCRIPTIONAL REPRESSOR"/>
    <property type="match status" value="1"/>
</dbReference>
<gene>
    <name evidence="7" type="ORF">WMO29_10080</name>
</gene>
<dbReference type="PANTHER" id="PTHR30146:SF95">
    <property type="entry name" value="RIBOSE OPERON REPRESSOR"/>
    <property type="match status" value="1"/>
</dbReference>
<dbReference type="EMBL" id="JBBMFE010000008">
    <property type="protein sequence ID" value="MEQ2472830.1"/>
    <property type="molecule type" value="Genomic_DNA"/>
</dbReference>
<dbReference type="GO" id="GO:0003677">
    <property type="term" value="F:DNA binding"/>
    <property type="evidence" value="ECO:0007669"/>
    <property type="project" value="UniProtKB-KW"/>
</dbReference>
<feature type="domain" description="HTH lacI-type" evidence="5">
    <location>
        <begin position="2"/>
        <end position="56"/>
    </location>
</feature>
<evidence type="ECO:0000256" key="4">
    <source>
        <dbReference type="ARBA" id="ARBA00023163"/>
    </source>
</evidence>
<keyword evidence="2" id="KW-0805">Transcription regulation</keyword>
<proteinExistence type="predicted"/>
<dbReference type="PROSITE" id="PS00356">
    <property type="entry name" value="HTH_LACI_1"/>
    <property type="match status" value="1"/>
</dbReference>
<name>A0ABV1FID4_9FIRM</name>
<protein>
    <submittedName>
        <fullName evidence="7">LacI family DNA-binding transcriptional regulator</fullName>
    </submittedName>
</protein>
<accession>A0ABV1FID4</accession>
<dbReference type="InterPro" id="IPR000843">
    <property type="entry name" value="HTH_LacI"/>
</dbReference>
<evidence type="ECO:0000256" key="2">
    <source>
        <dbReference type="ARBA" id="ARBA00023015"/>
    </source>
</evidence>
<dbReference type="CDD" id="cd01392">
    <property type="entry name" value="HTH_LacI"/>
    <property type="match status" value="1"/>
</dbReference>
<keyword evidence="3 7" id="KW-0238">DNA-binding</keyword>
<dbReference type="CDD" id="cd06291">
    <property type="entry name" value="PBP1_Qymf-like"/>
    <property type="match status" value="1"/>
</dbReference>
<dbReference type="Proteomes" id="UP001438008">
    <property type="component" value="Unassembled WGS sequence"/>
</dbReference>
<evidence type="ECO:0000313" key="8">
    <source>
        <dbReference type="Proteomes" id="UP001438008"/>
    </source>
</evidence>
<evidence type="ECO:0000259" key="5">
    <source>
        <dbReference type="PROSITE" id="PS50932"/>
    </source>
</evidence>
<keyword evidence="1" id="KW-0678">Repressor</keyword>
<dbReference type="SMART" id="SM00354">
    <property type="entry name" value="HTH_LACI"/>
    <property type="match status" value="1"/>
</dbReference>
<dbReference type="InterPro" id="IPR028082">
    <property type="entry name" value="Peripla_BP_I"/>
</dbReference>
<reference evidence="7 8" key="1">
    <citation type="submission" date="2024-03" db="EMBL/GenBank/DDBJ databases">
        <title>Human intestinal bacterial collection.</title>
        <authorList>
            <person name="Pauvert C."/>
            <person name="Hitch T.C.A."/>
            <person name="Clavel T."/>
        </authorList>
    </citation>
    <scope>NUCLEOTIDE SEQUENCE [LARGE SCALE GENOMIC DNA]</scope>
    <source>
        <strain evidence="7 8">CLA-AA-H132</strain>
    </source>
</reference>
<dbReference type="InterPro" id="IPR046335">
    <property type="entry name" value="LacI/GalR-like_sensor"/>
</dbReference>
<dbReference type="SUPFAM" id="SSF47413">
    <property type="entry name" value="lambda repressor-like DNA-binding domains"/>
    <property type="match status" value="1"/>
</dbReference>